<dbReference type="SUPFAM" id="SSF48163">
    <property type="entry name" value="An anticodon-binding domain of class I aminoacyl-tRNA synthetases"/>
    <property type="match status" value="1"/>
</dbReference>
<dbReference type="AlphaFoldDB" id="A0A3B0Y366"/>
<dbReference type="HAMAP" id="MF_00022">
    <property type="entry name" value="Glu_tRNA_synth_type1"/>
    <property type="match status" value="1"/>
</dbReference>
<dbReference type="GO" id="GO:0006424">
    <property type="term" value="P:glutamyl-tRNA aminoacylation"/>
    <property type="evidence" value="ECO:0007669"/>
    <property type="project" value="InterPro"/>
</dbReference>
<dbReference type="PRINTS" id="PR00987">
    <property type="entry name" value="TRNASYNTHGLU"/>
</dbReference>
<dbReference type="GO" id="GO:0004818">
    <property type="term" value="F:glutamate-tRNA ligase activity"/>
    <property type="evidence" value="ECO:0007669"/>
    <property type="project" value="UniProtKB-EC"/>
</dbReference>
<dbReference type="PANTHER" id="PTHR43311:SF2">
    <property type="entry name" value="GLUTAMATE--TRNA LIGASE, MITOCHONDRIAL-RELATED"/>
    <property type="match status" value="1"/>
</dbReference>
<keyword evidence="4" id="KW-0547">Nucleotide-binding</keyword>
<accession>A0A3B0Y366</accession>
<dbReference type="PANTHER" id="PTHR43311">
    <property type="entry name" value="GLUTAMATE--TRNA LIGASE"/>
    <property type="match status" value="1"/>
</dbReference>
<keyword evidence="3 11" id="KW-0436">Ligase</keyword>
<organism evidence="11">
    <name type="scientific">hydrothermal vent metagenome</name>
    <dbReference type="NCBI Taxonomy" id="652676"/>
    <lineage>
        <taxon>unclassified sequences</taxon>
        <taxon>metagenomes</taxon>
        <taxon>ecological metagenomes</taxon>
    </lineage>
</organism>
<dbReference type="GO" id="GO:0005829">
    <property type="term" value="C:cytosol"/>
    <property type="evidence" value="ECO:0007669"/>
    <property type="project" value="TreeGrafter"/>
</dbReference>
<dbReference type="GO" id="GO:0005524">
    <property type="term" value="F:ATP binding"/>
    <property type="evidence" value="ECO:0007669"/>
    <property type="project" value="UniProtKB-KW"/>
</dbReference>
<dbReference type="InterPro" id="IPR001412">
    <property type="entry name" value="aa-tRNA-synth_I_CS"/>
</dbReference>
<dbReference type="InterPro" id="IPR020751">
    <property type="entry name" value="aa-tRNA-synth_I_codon-bd_sub2"/>
</dbReference>
<feature type="domain" description="Aminoacyl-tRNA synthetase class I anticodon-binding" evidence="10">
    <location>
        <begin position="425"/>
        <end position="492"/>
    </location>
</feature>
<dbReference type="InterPro" id="IPR033910">
    <property type="entry name" value="GluRS_core"/>
</dbReference>
<dbReference type="PROSITE" id="PS00178">
    <property type="entry name" value="AA_TRNA_LIGASE_I"/>
    <property type="match status" value="1"/>
</dbReference>
<dbReference type="Gene3D" id="3.40.50.620">
    <property type="entry name" value="HUPs"/>
    <property type="match status" value="1"/>
</dbReference>
<proteinExistence type="inferred from homology"/>
<dbReference type="CDD" id="cd00808">
    <property type="entry name" value="GluRS_core"/>
    <property type="match status" value="1"/>
</dbReference>
<dbReference type="InterPro" id="IPR004527">
    <property type="entry name" value="Glu-tRNA-ligase_bac/mito"/>
</dbReference>
<evidence type="ECO:0000256" key="3">
    <source>
        <dbReference type="ARBA" id="ARBA00022598"/>
    </source>
</evidence>
<feature type="domain" description="Glutamyl/glutaminyl-tRNA synthetase class Ib catalytic" evidence="9">
    <location>
        <begin position="2"/>
        <end position="329"/>
    </location>
</feature>
<dbReference type="Pfam" id="PF00749">
    <property type="entry name" value="tRNA-synt_1c"/>
    <property type="match status" value="1"/>
</dbReference>
<dbReference type="NCBIfam" id="TIGR00464">
    <property type="entry name" value="gltX_bact"/>
    <property type="match status" value="1"/>
</dbReference>
<dbReference type="EC" id="6.1.1.17" evidence="2"/>
<dbReference type="InterPro" id="IPR045462">
    <property type="entry name" value="aa-tRNA-synth_I_cd-bd"/>
</dbReference>
<dbReference type="InterPro" id="IPR008925">
    <property type="entry name" value="aa_tRNA-synth_I_cd-bd_sf"/>
</dbReference>
<dbReference type="GO" id="GO:0008270">
    <property type="term" value="F:zinc ion binding"/>
    <property type="evidence" value="ECO:0007669"/>
    <property type="project" value="InterPro"/>
</dbReference>
<evidence type="ECO:0000259" key="9">
    <source>
        <dbReference type="Pfam" id="PF00749"/>
    </source>
</evidence>
<dbReference type="SUPFAM" id="SSF52374">
    <property type="entry name" value="Nucleotidylyl transferase"/>
    <property type="match status" value="1"/>
</dbReference>
<gene>
    <name evidence="11" type="ORF">MNBD_GAMMA12-313</name>
</gene>
<protein>
    <recommendedName>
        <fullName evidence="2">glutamate--tRNA ligase</fullName>
        <ecNumber evidence="2">6.1.1.17</ecNumber>
    </recommendedName>
    <alternativeName>
        <fullName evidence="8">Glutamyl-tRNA synthetase</fullName>
    </alternativeName>
</protein>
<comment type="similarity">
    <text evidence="1">Belongs to the class-I aminoacyl-tRNA synthetase family. Glutamate--tRNA ligase type 1 subfamily.</text>
</comment>
<keyword evidence="5" id="KW-0067">ATP-binding</keyword>
<evidence type="ECO:0000256" key="8">
    <source>
        <dbReference type="ARBA" id="ARBA00030865"/>
    </source>
</evidence>
<dbReference type="GO" id="GO:0000049">
    <property type="term" value="F:tRNA binding"/>
    <property type="evidence" value="ECO:0007669"/>
    <property type="project" value="InterPro"/>
</dbReference>
<evidence type="ECO:0000256" key="6">
    <source>
        <dbReference type="ARBA" id="ARBA00022917"/>
    </source>
</evidence>
<sequence length="496" mass="55611">MKTRFAPSPTGYIHLGNVRTALFNWLCAQSEQGSFLLRIEDTDEERSEAIYVDALKQDLLWLGLDWQEGPKFDRLIVEDVGSNPVPLVHDKGPYFQSQRNDIYDDYFTQLIKSDKAYPCFCSQEELAYSRKAQRTAGHAPRYAGTCAALSAEEVEQKCGQGLNPSLRFRVPHSGRIGFEDHVRGQQDFECSDIGDFIIRRSTGAPAFFFSNAVDDALMNVTHVFRGEDHLTNTPRQKLILEALALRIPEYAHISLIVGSDGTPLSKRHGSMSVAELRDKGYIPIGVLNYLARLGHHYANDDFMDEATLAKEFDIKHLGKAPARFQTEQLMHWQKEAVMRLTDKQVWQWISISELEGISINALVADDARDIFIKTVRDNLVMPQDALSWASSLFSNSGQFDSAAADVMTNSGADFFTQAVVCMSSEPANFKEFSKAVGTATGCKGKHLFMPLRAALTGENGIHGWDNQWQRGPQMADVFALLSKEVMQRRLELASQL</sequence>
<evidence type="ECO:0000259" key="10">
    <source>
        <dbReference type="Pfam" id="PF19269"/>
    </source>
</evidence>
<evidence type="ECO:0000256" key="5">
    <source>
        <dbReference type="ARBA" id="ARBA00022840"/>
    </source>
</evidence>
<dbReference type="InterPro" id="IPR049940">
    <property type="entry name" value="GluQ/Sye"/>
</dbReference>
<name>A0A3B0Y366_9ZZZZ</name>
<dbReference type="InterPro" id="IPR014729">
    <property type="entry name" value="Rossmann-like_a/b/a_fold"/>
</dbReference>
<evidence type="ECO:0000313" key="11">
    <source>
        <dbReference type="EMBL" id="VAW70833.1"/>
    </source>
</evidence>
<dbReference type="EMBL" id="UOFL01000003">
    <property type="protein sequence ID" value="VAW70833.1"/>
    <property type="molecule type" value="Genomic_DNA"/>
</dbReference>
<evidence type="ECO:0000256" key="7">
    <source>
        <dbReference type="ARBA" id="ARBA00023146"/>
    </source>
</evidence>
<keyword evidence="6" id="KW-0648">Protein biosynthesis</keyword>
<dbReference type="Pfam" id="PF19269">
    <property type="entry name" value="Anticodon_2"/>
    <property type="match status" value="1"/>
</dbReference>
<reference evidence="11" key="1">
    <citation type="submission" date="2018-06" db="EMBL/GenBank/DDBJ databases">
        <authorList>
            <person name="Zhirakovskaya E."/>
        </authorList>
    </citation>
    <scope>NUCLEOTIDE SEQUENCE</scope>
</reference>
<evidence type="ECO:0000256" key="4">
    <source>
        <dbReference type="ARBA" id="ARBA00022741"/>
    </source>
</evidence>
<dbReference type="InterPro" id="IPR020058">
    <property type="entry name" value="Glu/Gln-tRNA-synth_Ib_cat-dom"/>
</dbReference>
<evidence type="ECO:0000256" key="1">
    <source>
        <dbReference type="ARBA" id="ARBA00007894"/>
    </source>
</evidence>
<keyword evidence="7" id="KW-0030">Aminoacyl-tRNA synthetase</keyword>
<evidence type="ECO:0000256" key="2">
    <source>
        <dbReference type="ARBA" id="ARBA00012835"/>
    </source>
</evidence>
<dbReference type="Gene3D" id="1.10.10.350">
    <property type="match status" value="1"/>
</dbReference>
<dbReference type="InterPro" id="IPR000924">
    <property type="entry name" value="Glu/Gln-tRNA-synth"/>
</dbReference>